<comment type="caution">
    <text evidence="7">The sequence shown here is derived from an EMBL/GenBank/DDBJ whole genome shotgun (WGS) entry which is preliminary data.</text>
</comment>
<dbReference type="Gene3D" id="3.90.550.10">
    <property type="entry name" value="Spore Coat Polysaccharide Biosynthesis Protein SpsA, Chain A"/>
    <property type="match status" value="1"/>
</dbReference>
<evidence type="ECO:0000313" key="8">
    <source>
        <dbReference type="Proteomes" id="UP000672097"/>
    </source>
</evidence>
<dbReference type="EMBL" id="JAGQDG010000001">
    <property type="protein sequence ID" value="MBQ0934402.1"/>
    <property type="molecule type" value="Genomic_DNA"/>
</dbReference>
<reference evidence="7 8" key="1">
    <citation type="submission" date="2021-04" db="EMBL/GenBank/DDBJ databases">
        <title>The genome sequence of type strain Ideonella paludis KCTC 32238.</title>
        <authorList>
            <person name="Liu Y."/>
        </authorList>
    </citation>
    <scope>NUCLEOTIDE SEQUENCE [LARGE SCALE GENOMIC DNA]</scope>
    <source>
        <strain evidence="7 8">KCTC 32238</strain>
    </source>
</reference>
<dbReference type="InterPro" id="IPR026461">
    <property type="entry name" value="Trfase_2_rSAM/seldom_assoc"/>
</dbReference>
<gene>
    <name evidence="7" type="ORF">KAK11_03600</name>
</gene>
<keyword evidence="4" id="KW-0808">Transferase</keyword>
<accession>A0ABS5DTE1</accession>
<dbReference type="PANTHER" id="PTHR43646:SF2">
    <property type="entry name" value="GLYCOSYLTRANSFERASE 2-LIKE DOMAIN-CONTAINING PROTEIN"/>
    <property type="match status" value="1"/>
</dbReference>
<organism evidence="7 8">
    <name type="scientific">Ideonella paludis</name>
    <dbReference type="NCBI Taxonomy" id="1233411"/>
    <lineage>
        <taxon>Bacteria</taxon>
        <taxon>Pseudomonadati</taxon>
        <taxon>Pseudomonadota</taxon>
        <taxon>Betaproteobacteria</taxon>
        <taxon>Burkholderiales</taxon>
        <taxon>Sphaerotilaceae</taxon>
        <taxon>Ideonella</taxon>
    </lineage>
</organism>
<keyword evidence="3" id="KW-0328">Glycosyltransferase</keyword>
<dbReference type="InterPro" id="IPR001173">
    <property type="entry name" value="Glyco_trans_2-like"/>
</dbReference>
<keyword evidence="5" id="KW-0472">Membrane</keyword>
<protein>
    <submittedName>
        <fullName evidence="7">TIGR04283 family arsenosugar biosynthesis glycosyltransferase</fullName>
    </submittedName>
</protein>
<evidence type="ECO:0000256" key="5">
    <source>
        <dbReference type="ARBA" id="ARBA00023136"/>
    </source>
</evidence>
<proteinExistence type="predicted"/>
<evidence type="ECO:0000256" key="4">
    <source>
        <dbReference type="ARBA" id="ARBA00022679"/>
    </source>
</evidence>
<dbReference type="SUPFAM" id="SSF53448">
    <property type="entry name" value="Nucleotide-diphospho-sugar transferases"/>
    <property type="match status" value="1"/>
</dbReference>
<dbReference type="RefSeq" id="WP_210806218.1">
    <property type="nucleotide sequence ID" value="NZ_JAGQDG010000001.1"/>
</dbReference>
<sequence length="233" mass="26384">MTTLSIIIPVLNEGSHIARKLSLLQPLRRRGVEVVVVDGGSRDDTLEQAHEWVDQLISAPRGRASQMNAGARVSRGRILLFLHADTVLPMFAQECVFDALAPCAEAWGRFDVHIDSPLRMLEVVSWAMNTRSRLTGIATGDQAFFMHRSLFERVGGFPDQPLMEDIAMSRTLKRHSAPICLRARVHTSARRWEKHGVWRTILLMWCLRAAYFFGADSRTLARQYGYTPRENNA</sequence>
<keyword evidence="8" id="KW-1185">Reference proteome</keyword>
<keyword evidence="2" id="KW-1003">Cell membrane</keyword>
<evidence type="ECO:0000256" key="2">
    <source>
        <dbReference type="ARBA" id="ARBA00022475"/>
    </source>
</evidence>
<evidence type="ECO:0000259" key="6">
    <source>
        <dbReference type="Pfam" id="PF00535"/>
    </source>
</evidence>
<dbReference type="PANTHER" id="PTHR43646">
    <property type="entry name" value="GLYCOSYLTRANSFERASE"/>
    <property type="match status" value="1"/>
</dbReference>
<dbReference type="Pfam" id="PF00535">
    <property type="entry name" value="Glycos_transf_2"/>
    <property type="match status" value="1"/>
</dbReference>
<dbReference type="InterPro" id="IPR029044">
    <property type="entry name" value="Nucleotide-diphossugar_trans"/>
</dbReference>
<comment type="subcellular location">
    <subcellularLocation>
        <location evidence="1">Cell membrane</location>
    </subcellularLocation>
</comment>
<feature type="domain" description="Glycosyltransferase 2-like" evidence="6">
    <location>
        <begin position="5"/>
        <end position="100"/>
    </location>
</feature>
<evidence type="ECO:0000313" key="7">
    <source>
        <dbReference type="EMBL" id="MBQ0934402.1"/>
    </source>
</evidence>
<evidence type="ECO:0000256" key="3">
    <source>
        <dbReference type="ARBA" id="ARBA00022676"/>
    </source>
</evidence>
<dbReference type="CDD" id="cd02522">
    <property type="entry name" value="GT_2_like_a"/>
    <property type="match status" value="1"/>
</dbReference>
<dbReference type="Proteomes" id="UP000672097">
    <property type="component" value="Unassembled WGS sequence"/>
</dbReference>
<dbReference type="NCBIfam" id="TIGR04283">
    <property type="entry name" value="glyco_like_mftF"/>
    <property type="match status" value="1"/>
</dbReference>
<evidence type="ECO:0000256" key="1">
    <source>
        <dbReference type="ARBA" id="ARBA00004236"/>
    </source>
</evidence>
<name>A0ABS5DTE1_9BURK</name>